<evidence type="ECO:0000256" key="1">
    <source>
        <dbReference type="SAM" id="MobiDB-lite"/>
    </source>
</evidence>
<feature type="compositionally biased region" description="Basic and acidic residues" evidence="1">
    <location>
        <begin position="122"/>
        <end position="141"/>
    </location>
</feature>
<sequence length="205" mass="23958">MKPAGQSNRNFARTRPIDQPRTNVTLGELFFRDLDKRSAQPTSISYPDLGTRKHGAVTEGLSKKREPRSEKTETKHKPKNNRSIWKNLLGVEDRARSDRDKTRAKDARSDRKFTSVDDDSSSDEKARYEAAYKIRTEEEAQRRRKKERKRKEDARLTSRLSARETLVPVEARSDRKFTSVDSESSTDEKARYEESIRNVQRRRQD</sequence>
<accession>A0AB37W5X7</accession>
<proteinExistence type="predicted"/>
<feature type="compositionally biased region" description="Basic and acidic residues" evidence="1">
    <location>
        <begin position="186"/>
        <end position="205"/>
    </location>
</feature>
<evidence type="ECO:0000313" key="2">
    <source>
        <dbReference type="EMBL" id="RYN19370.1"/>
    </source>
</evidence>
<dbReference type="EMBL" id="PDXB01000043">
    <property type="protein sequence ID" value="RYN19370.1"/>
    <property type="molecule type" value="Genomic_DNA"/>
</dbReference>
<protein>
    <submittedName>
        <fullName evidence="2">Uncharacterized protein</fullName>
    </submittedName>
</protein>
<reference evidence="2" key="1">
    <citation type="submission" date="2017-10" db="EMBL/GenBank/DDBJ databases">
        <authorList>
            <person name="Armitage A.D."/>
            <person name="Barbara D.J."/>
            <person name="Woodhall J.W."/>
            <person name="Sreenivasaprasad S."/>
            <person name="Lane C.R."/>
            <person name="Clarkson J.P."/>
            <person name="Harrison R.J."/>
        </authorList>
    </citation>
    <scope>NUCLEOTIDE SEQUENCE</scope>
    <source>
        <strain evidence="2">FERA 1164</strain>
    </source>
</reference>
<evidence type="ECO:0000313" key="3">
    <source>
        <dbReference type="Proteomes" id="UP000292340"/>
    </source>
</evidence>
<organism evidence="2 3">
    <name type="scientific">Alternaria tenuissima</name>
    <dbReference type="NCBI Taxonomy" id="119927"/>
    <lineage>
        <taxon>Eukaryota</taxon>
        <taxon>Fungi</taxon>
        <taxon>Dikarya</taxon>
        <taxon>Ascomycota</taxon>
        <taxon>Pezizomycotina</taxon>
        <taxon>Dothideomycetes</taxon>
        <taxon>Pleosporomycetidae</taxon>
        <taxon>Pleosporales</taxon>
        <taxon>Pleosporineae</taxon>
        <taxon>Pleosporaceae</taxon>
        <taxon>Alternaria</taxon>
        <taxon>Alternaria sect. Alternaria</taxon>
        <taxon>Alternaria alternata complex</taxon>
    </lineage>
</organism>
<reference evidence="2" key="2">
    <citation type="journal article" date="2019" name="bioRxiv">
        <title>Genomics, evolutionary history and diagnostics of the Alternaria alternata species group including apple and Asian pear pathotypes.</title>
        <authorList>
            <person name="Armitage A.D."/>
            <person name="Cockerton H.M."/>
            <person name="Sreenivasaprasad S."/>
            <person name="Woodhall J.W."/>
            <person name="Lane C.R."/>
            <person name="Harrison R.J."/>
            <person name="Clarkson J.P."/>
        </authorList>
    </citation>
    <scope>NUCLEOTIDE SEQUENCE</scope>
    <source>
        <strain evidence="2">FERA 1164</strain>
    </source>
</reference>
<name>A0AB37W5X7_9PLEO</name>
<feature type="compositionally biased region" description="Polar residues" evidence="1">
    <location>
        <begin position="1"/>
        <end position="11"/>
    </location>
</feature>
<dbReference type="Proteomes" id="UP000292340">
    <property type="component" value="Unassembled WGS sequence"/>
</dbReference>
<gene>
    <name evidence="2" type="ORF">AA0115_g10763</name>
</gene>
<dbReference type="AlphaFoldDB" id="A0AB37W5X7"/>
<feature type="region of interest" description="Disordered" evidence="1">
    <location>
        <begin position="1"/>
        <end position="205"/>
    </location>
</feature>
<feature type="compositionally biased region" description="Basic and acidic residues" evidence="1">
    <location>
        <begin position="91"/>
        <end position="115"/>
    </location>
</feature>
<comment type="caution">
    <text evidence="2">The sequence shown here is derived from an EMBL/GenBank/DDBJ whole genome shotgun (WGS) entry which is preliminary data.</text>
</comment>
<feature type="compositionally biased region" description="Basic and acidic residues" evidence="1">
    <location>
        <begin position="61"/>
        <end position="75"/>
    </location>
</feature>